<name>A0AAX4K4R4_9TREE</name>
<feature type="region of interest" description="Disordered" evidence="1">
    <location>
        <begin position="804"/>
        <end position="950"/>
    </location>
</feature>
<dbReference type="RefSeq" id="XP_066079478.1">
    <property type="nucleotide sequence ID" value="XM_066223381.1"/>
</dbReference>
<feature type="transmembrane region" description="Helical" evidence="2">
    <location>
        <begin position="12"/>
        <end position="31"/>
    </location>
</feature>
<gene>
    <name evidence="3" type="ORF">L201_007675</name>
</gene>
<evidence type="ECO:0000256" key="1">
    <source>
        <dbReference type="SAM" id="MobiDB-lite"/>
    </source>
</evidence>
<feature type="region of interest" description="Disordered" evidence="1">
    <location>
        <begin position="206"/>
        <end position="226"/>
    </location>
</feature>
<feature type="compositionally biased region" description="Low complexity" evidence="1">
    <location>
        <begin position="887"/>
        <end position="904"/>
    </location>
</feature>
<evidence type="ECO:0000313" key="4">
    <source>
        <dbReference type="Proteomes" id="UP001355207"/>
    </source>
</evidence>
<dbReference type="GeneID" id="91098343"/>
<dbReference type="Proteomes" id="UP001355207">
    <property type="component" value="Chromosome 11"/>
</dbReference>
<feature type="compositionally biased region" description="Polar residues" evidence="1">
    <location>
        <begin position="917"/>
        <end position="931"/>
    </location>
</feature>
<keyword evidence="2" id="KW-0812">Transmembrane</keyword>
<feature type="compositionally biased region" description="Basic and acidic residues" evidence="1">
    <location>
        <begin position="116"/>
        <end position="127"/>
    </location>
</feature>
<feature type="compositionally biased region" description="Polar residues" evidence="1">
    <location>
        <begin position="132"/>
        <end position="146"/>
    </location>
</feature>
<feature type="compositionally biased region" description="Basic and acidic residues" evidence="1">
    <location>
        <begin position="96"/>
        <end position="108"/>
    </location>
</feature>
<feature type="compositionally biased region" description="Polar residues" evidence="1">
    <location>
        <begin position="175"/>
        <end position="184"/>
    </location>
</feature>
<keyword evidence="4" id="KW-1185">Reference proteome</keyword>
<feature type="region of interest" description="Disordered" evidence="1">
    <location>
        <begin position="34"/>
        <end position="187"/>
    </location>
</feature>
<feature type="compositionally biased region" description="Acidic residues" evidence="1">
    <location>
        <begin position="907"/>
        <end position="916"/>
    </location>
</feature>
<protein>
    <submittedName>
        <fullName evidence="3">Uncharacterized protein</fullName>
    </submittedName>
</protein>
<dbReference type="AlphaFoldDB" id="A0AAX4K4R4"/>
<dbReference type="EMBL" id="CP144108">
    <property type="protein sequence ID" value="WWC92716.1"/>
    <property type="molecule type" value="Genomic_DNA"/>
</dbReference>
<feature type="compositionally biased region" description="Basic and acidic residues" evidence="1">
    <location>
        <begin position="206"/>
        <end position="222"/>
    </location>
</feature>
<feature type="compositionally biased region" description="Basic and acidic residues" evidence="1">
    <location>
        <begin position="869"/>
        <end position="886"/>
    </location>
</feature>
<keyword evidence="2" id="KW-1133">Transmembrane helix</keyword>
<evidence type="ECO:0000256" key="2">
    <source>
        <dbReference type="SAM" id="Phobius"/>
    </source>
</evidence>
<organism evidence="3 4">
    <name type="scientific">Kwoniella dendrophila CBS 6074</name>
    <dbReference type="NCBI Taxonomy" id="1295534"/>
    <lineage>
        <taxon>Eukaryota</taxon>
        <taxon>Fungi</taxon>
        <taxon>Dikarya</taxon>
        <taxon>Basidiomycota</taxon>
        <taxon>Agaricomycotina</taxon>
        <taxon>Tremellomycetes</taxon>
        <taxon>Tremellales</taxon>
        <taxon>Cryptococcaceae</taxon>
        <taxon>Kwoniella</taxon>
    </lineage>
</organism>
<reference evidence="3 4" key="1">
    <citation type="submission" date="2024-01" db="EMBL/GenBank/DDBJ databases">
        <title>Comparative genomics of Cryptococcus and Kwoniella reveals pathogenesis evolution and contrasting modes of karyotype evolution via chromosome fusion or intercentromeric recombination.</title>
        <authorList>
            <person name="Coelho M.A."/>
            <person name="David-Palma M."/>
            <person name="Shea T."/>
            <person name="Bowers K."/>
            <person name="McGinley-Smith S."/>
            <person name="Mohammad A.W."/>
            <person name="Gnirke A."/>
            <person name="Yurkov A.M."/>
            <person name="Nowrousian M."/>
            <person name="Sun S."/>
            <person name="Cuomo C.A."/>
            <person name="Heitman J."/>
        </authorList>
    </citation>
    <scope>NUCLEOTIDE SEQUENCE [LARGE SCALE GENOMIC DNA]</scope>
    <source>
        <strain evidence="3 4">CBS 6074</strain>
    </source>
</reference>
<feature type="compositionally biased region" description="Low complexity" evidence="1">
    <location>
        <begin position="812"/>
        <end position="835"/>
    </location>
</feature>
<proteinExistence type="predicted"/>
<sequence>MASRVTYRTSARSGQSIIVVLFLLILAYVFFSGSKKKKGSKSSREDNGAESNRRGSKDPKSSSDEEREERRKRRKEREGRKKNGSGSGSDSGSGSESDRRQKKKDDKKDRKKQKKSKEPIEWEKPIDGKSPPLSSIPNHRTATPSKSAFRKRDTNDNLPPTPNTSNNERIKWIDQQKNGSTSPVNKHFRKWNDYLGLTDDSNKGIYEDLPKNKTPEQSELKSKKIQQHPSIRFSFDNISKRVQEGRLDLSKDVLRLMQKIEQISKAKPTDEKLWLIALQDSWNSNLGNLPKIIMTLCIELSKLINKKDIHNLSTKMKKRKKIQLDVDIKRDFTKFVSTLNTDMNSPEFPLMLLIGWYLDTYRSKKSLKRMQIDNKSLNMTEKEQNENEDTSKISFILGFLENLAELNKSQRLFIGLDLFGLTIRAQAVKEKSSSGTDSNYRLDLTIFLPCSDEKLENPLEWIKRFIESCESFRHFHVALIQSLNNTSDDIVSGDIFKRRRLIFRPGWTIKGVNQSQLNDQENINDKSIAQRVLLERKSKIIELPDDSEIQDSSNLKKIFKYLTNKEIQKCLSRLSPGEILFKDLRQFQWDKSTLTPFNNTLTSINFWLGYKIVGDRLQFKLIENTKDQLYLNQPRTMFDFIRSIDLGNYLPLHQTQPNPTFLKINDFPALELLVLSYLPSSSNQNDLSTISLILDPKFGLRKELENEKEPTQHFIKHTIKLKLFISIPSMQLIENVQSDLNHFFTNKLRELLNQGMNKSRIRDMINNDVSKILDNVFIVDESSSGNDGLPRGIKLDYRFDFPPELMEDGVPNQTRTSNTRSSSNTPTGNPTNINQSPTDTMESRPSPFLSPRTPMTPPSPHTNPQVRLTDPRRAEQAAIEAQRRAQESLNSQSPRSPSSNYRPPSVEDAENQDDESPPSTTGRFANLNTSKVDGKMSKGGSGEKGPETMI</sequence>
<feature type="compositionally biased region" description="Basic and acidic residues" evidence="1">
    <location>
        <begin position="42"/>
        <end position="64"/>
    </location>
</feature>
<evidence type="ECO:0000313" key="3">
    <source>
        <dbReference type="EMBL" id="WWC92716.1"/>
    </source>
</evidence>
<accession>A0AAX4K4R4</accession>
<keyword evidence="2" id="KW-0472">Membrane</keyword>